<reference evidence="14" key="1">
    <citation type="submission" date="2016-11" db="EMBL/GenBank/DDBJ databases">
        <authorList>
            <person name="Shukria A."/>
            <person name="Stevens D.C."/>
        </authorList>
    </citation>
    <scope>NUCLEOTIDE SEQUENCE [LARGE SCALE GENOMIC DNA]</scope>
    <source>
        <strain evidence="14">Cbfe23</strain>
    </source>
</reference>
<feature type="transmembrane region" description="Helical" evidence="11">
    <location>
        <begin position="16"/>
        <end position="37"/>
    </location>
</feature>
<dbReference type="STRING" id="83449.BON30_26225"/>
<dbReference type="GO" id="GO:0055085">
    <property type="term" value="P:transmembrane transport"/>
    <property type="evidence" value="ECO:0007669"/>
    <property type="project" value="InterPro"/>
</dbReference>
<evidence type="ECO:0000256" key="3">
    <source>
        <dbReference type="ARBA" id="ARBA00022448"/>
    </source>
</evidence>
<dbReference type="RefSeq" id="WP_071901159.1">
    <property type="nucleotide sequence ID" value="NZ_MPIN01000007.1"/>
</dbReference>
<comment type="subcellular location">
    <subcellularLocation>
        <location evidence="1">Cell inner membrane</location>
        <topology evidence="1">Single-pass membrane protein</topology>
        <orientation evidence="1">Periplasmic side</orientation>
    </subcellularLocation>
</comment>
<evidence type="ECO:0000313" key="14">
    <source>
        <dbReference type="Proteomes" id="UP000182229"/>
    </source>
</evidence>
<dbReference type="AlphaFoldDB" id="A0A1L9B612"/>
<feature type="domain" description="TonB C-terminal" evidence="12">
    <location>
        <begin position="172"/>
        <end position="245"/>
    </location>
</feature>
<keyword evidence="4" id="KW-1003">Cell membrane</keyword>
<reference evidence="13 14" key="2">
    <citation type="submission" date="2016-12" db="EMBL/GenBank/DDBJ databases">
        <title>Draft Genome Sequence of Cystobacter ferrugineus Strain Cbfe23.</title>
        <authorList>
            <person name="Akbar S."/>
            <person name="Dowd S.E."/>
            <person name="Stevens D.C."/>
        </authorList>
    </citation>
    <scope>NUCLEOTIDE SEQUENCE [LARGE SCALE GENOMIC DNA]</scope>
    <source>
        <strain evidence="13 14">Cbfe23</strain>
    </source>
</reference>
<evidence type="ECO:0000259" key="12">
    <source>
        <dbReference type="Pfam" id="PF03544"/>
    </source>
</evidence>
<organism evidence="13 14">
    <name type="scientific">Cystobacter ferrugineus</name>
    <dbReference type="NCBI Taxonomy" id="83449"/>
    <lineage>
        <taxon>Bacteria</taxon>
        <taxon>Pseudomonadati</taxon>
        <taxon>Myxococcota</taxon>
        <taxon>Myxococcia</taxon>
        <taxon>Myxococcales</taxon>
        <taxon>Cystobacterineae</taxon>
        <taxon>Archangiaceae</taxon>
        <taxon>Cystobacter</taxon>
    </lineage>
</organism>
<evidence type="ECO:0000256" key="11">
    <source>
        <dbReference type="SAM" id="Phobius"/>
    </source>
</evidence>
<dbReference type="Gene3D" id="3.30.1150.10">
    <property type="match status" value="1"/>
</dbReference>
<evidence type="ECO:0000256" key="5">
    <source>
        <dbReference type="ARBA" id="ARBA00022519"/>
    </source>
</evidence>
<feature type="compositionally biased region" description="Acidic residues" evidence="10">
    <location>
        <begin position="104"/>
        <end position="122"/>
    </location>
</feature>
<proteinExistence type="inferred from homology"/>
<dbReference type="PANTHER" id="PTHR33446">
    <property type="entry name" value="PROTEIN TONB-RELATED"/>
    <property type="match status" value="1"/>
</dbReference>
<dbReference type="InterPro" id="IPR037682">
    <property type="entry name" value="TonB_C"/>
</dbReference>
<keyword evidence="3" id="KW-0813">Transport</keyword>
<evidence type="ECO:0000256" key="6">
    <source>
        <dbReference type="ARBA" id="ARBA00022692"/>
    </source>
</evidence>
<comment type="similarity">
    <text evidence="2">Belongs to the TonB family.</text>
</comment>
<evidence type="ECO:0000256" key="7">
    <source>
        <dbReference type="ARBA" id="ARBA00022927"/>
    </source>
</evidence>
<evidence type="ECO:0000256" key="2">
    <source>
        <dbReference type="ARBA" id="ARBA00006555"/>
    </source>
</evidence>
<evidence type="ECO:0000256" key="9">
    <source>
        <dbReference type="ARBA" id="ARBA00023136"/>
    </source>
</evidence>
<dbReference type="Proteomes" id="UP000182229">
    <property type="component" value="Unassembled WGS sequence"/>
</dbReference>
<evidence type="ECO:0000256" key="10">
    <source>
        <dbReference type="SAM" id="MobiDB-lite"/>
    </source>
</evidence>
<evidence type="ECO:0000256" key="4">
    <source>
        <dbReference type="ARBA" id="ARBA00022475"/>
    </source>
</evidence>
<name>A0A1L9B612_9BACT</name>
<gene>
    <name evidence="13" type="ORF">BON30_26225</name>
</gene>
<dbReference type="GO" id="GO:0015031">
    <property type="term" value="P:protein transport"/>
    <property type="evidence" value="ECO:0007669"/>
    <property type="project" value="UniProtKB-KW"/>
</dbReference>
<dbReference type="OrthoDB" id="5381802at2"/>
<dbReference type="Pfam" id="PF03544">
    <property type="entry name" value="TonB_C"/>
    <property type="match status" value="1"/>
</dbReference>
<dbReference type="GO" id="GO:0005886">
    <property type="term" value="C:plasma membrane"/>
    <property type="evidence" value="ECO:0007669"/>
    <property type="project" value="UniProtKB-SubCell"/>
</dbReference>
<keyword evidence="5" id="KW-0997">Cell inner membrane</keyword>
<keyword evidence="8 11" id="KW-1133">Transmembrane helix</keyword>
<protein>
    <submittedName>
        <fullName evidence="13">Energy transducer TonB</fullName>
    </submittedName>
</protein>
<keyword evidence="6 11" id="KW-0812">Transmembrane</keyword>
<dbReference type="InterPro" id="IPR051045">
    <property type="entry name" value="TonB-dependent_transducer"/>
</dbReference>
<feature type="compositionally biased region" description="Pro residues" evidence="10">
    <location>
        <begin position="61"/>
        <end position="73"/>
    </location>
</feature>
<dbReference type="NCBIfam" id="TIGR01352">
    <property type="entry name" value="tonB_Cterm"/>
    <property type="match status" value="1"/>
</dbReference>
<accession>A0A1L9B612</accession>
<keyword evidence="14" id="KW-1185">Reference proteome</keyword>
<dbReference type="SUPFAM" id="SSF74653">
    <property type="entry name" value="TolA/TonB C-terminal domain"/>
    <property type="match status" value="1"/>
</dbReference>
<evidence type="ECO:0000256" key="8">
    <source>
        <dbReference type="ARBA" id="ARBA00022989"/>
    </source>
</evidence>
<evidence type="ECO:0000313" key="13">
    <source>
        <dbReference type="EMBL" id="OJH37691.1"/>
    </source>
</evidence>
<sequence>MFDSVLDRGQGPKSRFGVGAVVSVVLHVALVGGIAWLSMRPPKEEEKEVEVTFKQAMAPPVAAPPPPPPPPPASKKTPTKKPTVKKPDTIVQPKEIPQEKPPEVEPEPAAEEEEATEEEVEGGVEGGVAGGVVGGVIGGVVGGVLGGQVGGTGTDVLPFGAGMTRPEKLSGPQPQYTREALEAHVQGLMIVKCVITTEGKVERCRIIKPLPHMEQAVLDSLYAQRYKPVTFQGRPVQVDYTFNIRLSMPR</sequence>
<keyword evidence="7" id="KW-0653">Protein transport</keyword>
<keyword evidence="9 11" id="KW-0472">Membrane</keyword>
<dbReference type="InterPro" id="IPR006260">
    <property type="entry name" value="TonB/TolA_C"/>
</dbReference>
<comment type="caution">
    <text evidence="13">The sequence shown here is derived from an EMBL/GenBank/DDBJ whole genome shotgun (WGS) entry which is preliminary data.</text>
</comment>
<dbReference type="EMBL" id="MPIN01000007">
    <property type="protein sequence ID" value="OJH37691.1"/>
    <property type="molecule type" value="Genomic_DNA"/>
</dbReference>
<feature type="region of interest" description="Disordered" evidence="10">
    <location>
        <begin position="45"/>
        <end position="125"/>
    </location>
</feature>
<evidence type="ECO:0000256" key="1">
    <source>
        <dbReference type="ARBA" id="ARBA00004383"/>
    </source>
</evidence>